<evidence type="ECO:0000313" key="1">
    <source>
        <dbReference type="EMBL" id="KAJ3251013.1"/>
    </source>
</evidence>
<accession>A0AAD5UCX6</accession>
<evidence type="ECO:0000313" key="2">
    <source>
        <dbReference type="Proteomes" id="UP001210925"/>
    </source>
</evidence>
<dbReference type="Proteomes" id="UP001210925">
    <property type="component" value="Unassembled WGS sequence"/>
</dbReference>
<gene>
    <name evidence="1" type="ORF">HK103_002932</name>
</gene>
<sequence length="129" mass="14993">SITVVKNDVPSTFVRTGQSKVSRLVMHHTEIPTWTRTKTIQTGYGVTEKDRMNGVKTIEEKLEKACAYFQEMDELFGERQNVNPTLVSTGESIDHLIDEQEWELENFFDNHEPDENRMRIMLETTPDKC</sequence>
<feature type="non-terminal residue" evidence="1">
    <location>
        <position position="1"/>
    </location>
</feature>
<reference evidence="1" key="1">
    <citation type="submission" date="2020-05" db="EMBL/GenBank/DDBJ databases">
        <title>Phylogenomic resolution of chytrid fungi.</title>
        <authorList>
            <person name="Stajich J.E."/>
            <person name="Amses K."/>
            <person name="Simmons R."/>
            <person name="Seto K."/>
            <person name="Myers J."/>
            <person name="Bonds A."/>
            <person name="Quandt C.A."/>
            <person name="Barry K."/>
            <person name="Liu P."/>
            <person name="Grigoriev I."/>
            <person name="Longcore J.E."/>
            <person name="James T.Y."/>
        </authorList>
    </citation>
    <scope>NUCLEOTIDE SEQUENCE</scope>
    <source>
        <strain evidence="1">PLAUS21</strain>
    </source>
</reference>
<comment type="caution">
    <text evidence="1">The sequence shown here is derived from an EMBL/GenBank/DDBJ whole genome shotgun (WGS) entry which is preliminary data.</text>
</comment>
<proteinExistence type="predicted"/>
<dbReference type="EMBL" id="JADGKB010000208">
    <property type="protein sequence ID" value="KAJ3251013.1"/>
    <property type="molecule type" value="Genomic_DNA"/>
</dbReference>
<keyword evidence="2" id="KW-1185">Reference proteome</keyword>
<name>A0AAD5UCX6_9FUNG</name>
<organism evidence="1 2">
    <name type="scientific">Boothiomyces macroporosus</name>
    <dbReference type="NCBI Taxonomy" id="261099"/>
    <lineage>
        <taxon>Eukaryota</taxon>
        <taxon>Fungi</taxon>
        <taxon>Fungi incertae sedis</taxon>
        <taxon>Chytridiomycota</taxon>
        <taxon>Chytridiomycota incertae sedis</taxon>
        <taxon>Chytridiomycetes</taxon>
        <taxon>Rhizophydiales</taxon>
        <taxon>Terramycetaceae</taxon>
        <taxon>Boothiomyces</taxon>
    </lineage>
</organism>
<dbReference type="AlphaFoldDB" id="A0AAD5UCX6"/>
<protein>
    <submittedName>
        <fullName evidence="1">Uncharacterized protein</fullName>
    </submittedName>
</protein>